<organism evidence="2 3">
    <name type="scientific">Lecanosticta acicola</name>
    <dbReference type="NCBI Taxonomy" id="111012"/>
    <lineage>
        <taxon>Eukaryota</taxon>
        <taxon>Fungi</taxon>
        <taxon>Dikarya</taxon>
        <taxon>Ascomycota</taxon>
        <taxon>Pezizomycotina</taxon>
        <taxon>Dothideomycetes</taxon>
        <taxon>Dothideomycetidae</taxon>
        <taxon>Mycosphaerellales</taxon>
        <taxon>Mycosphaerellaceae</taxon>
        <taxon>Lecanosticta</taxon>
    </lineage>
</organism>
<gene>
    <name evidence="2" type="ORF">LECACI_7A000060</name>
</gene>
<dbReference type="Proteomes" id="UP001296104">
    <property type="component" value="Unassembled WGS sequence"/>
</dbReference>
<dbReference type="AlphaFoldDB" id="A0AAI8W0G1"/>
<proteinExistence type="predicted"/>
<dbReference type="EMBL" id="CAVMBE010000001">
    <property type="protein sequence ID" value="CAK3739322.1"/>
    <property type="molecule type" value="Genomic_DNA"/>
</dbReference>
<sequence length="145" mass="15305">MSNRAVTFGGAAVLAGVGYYFYQAGGDPKVAQKKAEADAAKASSEIKSHLPGQAKEVKKDAEAGISEAGAKVNQYIRDAKSEASKVDEKLEQYRKDAANQLDKTSQDARKNANAAIDSFDKNVTEGAAKAKSGISSWFGGSNEKK</sequence>
<evidence type="ECO:0000313" key="3">
    <source>
        <dbReference type="Proteomes" id="UP001296104"/>
    </source>
</evidence>
<name>A0AAI8W0G1_9PEZI</name>
<keyword evidence="1" id="KW-0175">Coiled coil</keyword>
<evidence type="ECO:0000256" key="1">
    <source>
        <dbReference type="SAM" id="Coils"/>
    </source>
</evidence>
<accession>A0AAI8W0G1</accession>
<dbReference type="Gene3D" id="1.20.120.20">
    <property type="entry name" value="Apolipoprotein"/>
    <property type="match status" value="1"/>
</dbReference>
<reference evidence="2" key="1">
    <citation type="submission" date="2023-11" db="EMBL/GenBank/DDBJ databases">
        <authorList>
            <person name="Alioto T."/>
            <person name="Alioto T."/>
            <person name="Gomez Garrido J."/>
        </authorList>
    </citation>
    <scope>NUCLEOTIDE SEQUENCE</scope>
</reference>
<comment type="caution">
    <text evidence="2">The sequence shown here is derived from an EMBL/GenBank/DDBJ whole genome shotgun (WGS) entry which is preliminary data.</text>
</comment>
<keyword evidence="3" id="KW-1185">Reference proteome</keyword>
<evidence type="ECO:0000313" key="2">
    <source>
        <dbReference type="EMBL" id="CAK3739322.1"/>
    </source>
</evidence>
<feature type="coiled-coil region" evidence="1">
    <location>
        <begin position="76"/>
        <end position="103"/>
    </location>
</feature>
<evidence type="ECO:0008006" key="4">
    <source>
        <dbReference type="Google" id="ProtNLM"/>
    </source>
</evidence>
<protein>
    <recommendedName>
        <fullName evidence="4">Calcofluor white hypersensitive protein</fullName>
    </recommendedName>
</protein>